<comment type="subcellular location">
    <subcellularLocation>
        <location evidence="2">Cytoplasm</location>
    </subcellularLocation>
    <subcellularLocation>
        <location evidence="1">Nucleus</location>
    </subcellularLocation>
</comment>
<feature type="region of interest" description="Disordered" evidence="9">
    <location>
        <begin position="1"/>
        <end position="75"/>
    </location>
</feature>
<evidence type="ECO:0000313" key="11">
    <source>
        <dbReference type="Proteomes" id="UP001211907"/>
    </source>
</evidence>
<evidence type="ECO:0000313" key="10">
    <source>
        <dbReference type="EMBL" id="KAJ3104018.1"/>
    </source>
</evidence>
<sequence>MTELQAAKLYSTNGSQNPGQLVHEAASSFVPPNKDGDIISISSSPVAHPCSPEPTKREATPPQTTSCSPASSSSSLSNNIAFVKKDLKQQQALQIAIVLKKRLSYAAFKVKHGWQNEAIESVLKLTDEKYDKIPPTEKQKAASALVASNGGGNIDVSGRIIGVAIKRLISDELISAGQGNDDHGVNSQSSSNHIKKIRSTSADESSESTRVIETRRKARPRTLTEDVAIDASIKILQEKSPQINPDQLLGMAASRTSLSATSSTTTTSITTKPADTNPAAPTPPTITKPILNSINTGVPNHIPISNPYPKTTLSQPSRDQPYQYPPRSTYPQTYPSTPVQPQYPSYSPAYPSYAYAPPSSTNRAHPISNTTQNYSTTTYPYQQQQLPQHARYPSANASSQPQYPQYQQSQTPYRPLDYSYNAPYAGGYARPLPHSSGYDVANSNAFGAGGGRIFSDTQQQQQQQQQQHHQQQDPYRASRGPPYPGNQWPHN</sequence>
<keyword evidence="5" id="KW-0678">Repressor</keyword>
<accession>A0AAD5SZ33</accession>
<reference evidence="10" key="1">
    <citation type="submission" date="2020-05" db="EMBL/GenBank/DDBJ databases">
        <title>Phylogenomic resolution of chytrid fungi.</title>
        <authorList>
            <person name="Stajich J.E."/>
            <person name="Amses K."/>
            <person name="Simmons R."/>
            <person name="Seto K."/>
            <person name="Myers J."/>
            <person name="Bonds A."/>
            <person name="Quandt C.A."/>
            <person name="Barry K."/>
            <person name="Liu P."/>
            <person name="Grigoriev I."/>
            <person name="Longcore J.E."/>
            <person name="James T.Y."/>
        </authorList>
    </citation>
    <scope>NUCLEOTIDE SEQUENCE</scope>
    <source>
        <strain evidence="10">JEL0513</strain>
    </source>
</reference>
<evidence type="ECO:0000256" key="5">
    <source>
        <dbReference type="ARBA" id="ARBA00022491"/>
    </source>
</evidence>
<feature type="region of interest" description="Disordered" evidence="9">
    <location>
        <begin position="383"/>
        <end position="418"/>
    </location>
</feature>
<proteinExistence type="inferred from homology"/>
<feature type="compositionally biased region" description="Low complexity" evidence="9">
    <location>
        <begin position="320"/>
        <end position="345"/>
    </location>
</feature>
<evidence type="ECO:0000256" key="6">
    <source>
        <dbReference type="ARBA" id="ARBA00023015"/>
    </source>
</evidence>
<dbReference type="GO" id="GO:0005737">
    <property type="term" value="C:cytoplasm"/>
    <property type="evidence" value="ECO:0007669"/>
    <property type="project" value="UniProtKB-SubCell"/>
</dbReference>
<feature type="compositionally biased region" description="Low complexity" evidence="9">
    <location>
        <begin position="398"/>
        <end position="413"/>
    </location>
</feature>
<evidence type="ECO:0000256" key="8">
    <source>
        <dbReference type="ARBA" id="ARBA00023242"/>
    </source>
</evidence>
<evidence type="ECO:0000256" key="4">
    <source>
        <dbReference type="ARBA" id="ARBA00022490"/>
    </source>
</evidence>
<feature type="compositionally biased region" description="Low complexity" evidence="9">
    <location>
        <begin position="258"/>
        <end position="279"/>
    </location>
</feature>
<evidence type="ECO:0000256" key="2">
    <source>
        <dbReference type="ARBA" id="ARBA00004496"/>
    </source>
</evidence>
<gene>
    <name evidence="10" type="ORF">HK100_004111</name>
</gene>
<keyword evidence="7" id="KW-0804">Transcription</keyword>
<dbReference type="Proteomes" id="UP001211907">
    <property type="component" value="Unassembled WGS sequence"/>
</dbReference>
<keyword evidence="11" id="KW-1185">Reference proteome</keyword>
<evidence type="ECO:0000256" key="1">
    <source>
        <dbReference type="ARBA" id="ARBA00004123"/>
    </source>
</evidence>
<evidence type="ECO:0000256" key="7">
    <source>
        <dbReference type="ARBA" id="ARBA00023163"/>
    </source>
</evidence>
<feature type="compositionally biased region" description="Polar residues" evidence="9">
    <location>
        <begin position="199"/>
        <end position="209"/>
    </location>
</feature>
<dbReference type="GO" id="GO:0005634">
    <property type="term" value="C:nucleus"/>
    <property type="evidence" value="ECO:0007669"/>
    <property type="project" value="UniProtKB-SubCell"/>
</dbReference>
<keyword evidence="8" id="KW-0539">Nucleus</keyword>
<dbReference type="AlphaFoldDB" id="A0AAD5SZ33"/>
<dbReference type="InterPro" id="IPR013734">
    <property type="entry name" value="TF_Nrm1/Whi5"/>
</dbReference>
<evidence type="ECO:0000256" key="3">
    <source>
        <dbReference type="ARBA" id="ARBA00006922"/>
    </source>
</evidence>
<dbReference type="EMBL" id="JADGJH010002076">
    <property type="protein sequence ID" value="KAJ3104018.1"/>
    <property type="molecule type" value="Genomic_DNA"/>
</dbReference>
<dbReference type="Pfam" id="PF08528">
    <property type="entry name" value="Whi5"/>
    <property type="match status" value="1"/>
</dbReference>
<name>A0AAD5SZ33_9FUNG</name>
<organism evidence="10 11">
    <name type="scientific">Physocladia obscura</name>
    <dbReference type="NCBI Taxonomy" id="109957"/>
    <lineage>
        <taxon>Eukaryota</taxon>
        <taxon>Fungi</taxon>
        <taxon>Fungi incertae sedis</taxon>
        <taxon>Chytridiomycota</taxon>
        <taxon>Chytridiomycota incertae sedis</taxon>
        <taxon>Chytridiomycetes</taxon>
        <taxon>Chytridiales</taxon>
        <taxon>Chytriomycetaceae</taxon>
        <taxon>Physocladia</taxon>
    </lineage>
</organism>
<keyword evidence="4" id="KW-0963">Cytoplasm</keyword>
<evidence type="ECO:0000256" key="9">
    <source>
        <dbReference type="SAM" id="MobiDB-lite"/>
    </source>
</evidence>
<feature type="region of interest" description="Disordered" evidence="9">
    <location>
        <begin position="438"/>
        <end position="491"/>
    </location>
</feature>
<feature type="compositionally biased region" description="Polar residues" evidence="9">
    <location>
        <begin position="308"/>
        <end position="318"/>
    </location>
</feature>
<protein>
    <submittedName>
        <fullName evidence="10">Uncharacterized protein</fullName>
    </submittedName>
</protein>
<comment type="similarity">
    <text evidence="3">Belongs to the WHI5/NRM1 family.</text>
</comment>
<feature type="compositionally biased region" description="Low complexity" evidence="9">
    <location>
        <begin position="60"/>
        <end position="75"/>
    </location>
</feature>
<feature type="compositionally biased region" description="Low complexity" evidence="9">
    <location>
        <begin position="458"/>
        <end position="469"/>
    </location>
</feature>
<feature type="compositionally biased region" description="Polar residues" evidence="9">
    <location>
        <begin position="10"/>
        <end position="19"/>
    </location>
</feature>
<feature type="region of interest" description="Disordered" evidence="9">
    <location>
        <begin position="258"/>
        <end position="345"/>
    </location>
</feature>
<keyword evidence="6" id="KW-0805">Transcription regulation</keyword>
<feature type="region of interest" description="Disordered" evidence="9">
    <location>
        <begin position="176"/>
        <end position="213"/>
    </location>
</feature>
<comment type="caution">
    <text evidence="10">The sequence shown here is derived from an EMBL/GenBank/DDBJ whole genome shotgun (WGS) entry which is preliminary data.</text>
</comment>